<dbReference type="EMBL" id="MU151235">
    <property type="protein sequence ID" value="KAF9446644.1"/>
    <property type="molecule type" value="Genomic_DNA"/>
</dbReference>
<proteinExistence type="predicted"/>
<sequence length="515" mass="57211">MPISFPVDNGSGYAETTTSYSLPVSPKLTNAGPRHRTTSDERPFNIITRRLREIGAISLEDFLSDTPTDDPPRVHVSKVIPYRIMSTTDIDMGGDARVSAANVGNRSPSPSHIPAPLSERNMNGETRTGSHFSRDNAISRLHQTCIHALGSPDRLKYEFLEENGQKSKQCILTIVRSNDELRSYKSEAVFLRRADAKARVASIAIQMGALDFIRGGESPDGKKTKSGLGPLASDTTASNGLDPSTPEGSIDKALLEWRAGRVHSEWIFYNDPRVVGQYGAALRIQLTRHSLRVYSCDSSFTSESDARAACAQKALDEGVLHYIKFGNGQKEPAQLLIEDEEPELFDQQRPPTKTKTRPMTLQSYYESLPQPFPESFGTKSAVEINAPSFINTLLQSARGGRLKYNFYWITDKITSLLGCLLRLERGQETKSYFVDHLFQKRNDAKAAACLLALSQGIGDYIRAVKASMDANFTPEMRKLASEKFIFALNTECSKIRQGNRLVFTYTDDLDGKLIH</sequence>
<gene>
    <name evidence="2" type="ORF">P691DRAFT_170533</name>
</gene>
<keyword evidence="3" id="KW-1185">Reference proteome</keyword>
<protein>
    <submittedName>
        <fullName evidence="2">Uncharacterized protein</fullName>
    </submittedName>
</protein>
<evidence type="ECO:0000313" key="2">
    <source>
        <dbReference type="EMBL" id="KAF9446644.1"/>
    </source>
</evidence>
<feature type="region of interest" description="Disordered" evidence="1">
    <location>
        <begin position="101"/>
        <end position="130"/>
    </location>
</feature>
<dbReference type="Proteomes" id="UP000807342">
    <property type="component" value="Unassembled WGS sequence"/>
</dbReference>
<evidence type="ECO:0000313" key="3">
    <source>
        <dbReference type="Proteomes" id="UP000807342"/>
    </source>
</evidence>
<feature type="region of interest" description="Disordered" evidence="1">
    <location>
        <begin position="1"/>
        <end position="39"/>
    </location>
</feature>
<dbReference type="AlphaFoldDB" id="A0A9P5X8V7"/>
<comment type="caution">
    <text evidence="2">The sequence shown here is derived from an EMBL/GenBank/DDBJ whole genome shotgun (WGS) entry which is preliminary data.</text>
</comment>
<evidence type="ECO:0000256" key="1">
    <source>
        <dbReference type="SAM" id="MobiDB-lite"/>
    </source>
</evidence>
<feature type="compositionally biased region" description="Polar residues" evidence="1">
    <location>
        <begin position="233"/>
        <end position="242"/>
    </location>
</feature>
<dbReference type="OrthoDB" id="3254160at2759"/>
<reference evidence="2" key="1">
    <citation type="submission" date="2020-11" db="EMBL/GenBank/DDBJ databases">
        <authorList>
            <consortium name="DOE Joint Genome Institute"/>
            <person name="Ahrendt S."/>
            <person name="Riley R."/>
            <person name="Andreopoulos W."/>
            <person name="Labutti K."/>
            <person name="Pangilinan J."/>
            <person name="Ruiz-Duenas F.J."/>
            <person name="Barrasa J.M."/>
            <person name="Sanchez-Garcia M."/>
            <person name="Camarero S."/>
            <person name="Miyauchi S."/>
            <person name="Serrano A."/>
            <person name="Linde D."/>
            <person name="Babiker R."/>
            <person name="Drula E."/>
            <person name="Ayuso-Fernandez I."/>
            <person name="Pacheco R."/>
            <person name="Padilla G."/>
            <person name="Ferreira P."/>
            <person name="Barriuso J."/>
            <person name="Kellner H."/>
            <person name="Castanera R."/>
            <person name="Alfaro M."/>
            <person name="Ramirez L."/>
            <person name="Pisabarro A.G."/>
            <person name="Kuo A."/>
            <person name="Tritt A."/>
            <person name="Lipzen A."/>
            <person name="He G."/>
            <person name="Yan M."/>
            <person name="Ng V."/>
            <person name="Cullen D."/>
            <person name="Martin F."/>
            <person name="Rosso M.-N."/>
            <person name="Henrissat B."/>
            <person name="Hibbett D."/>
            <person name="Martinez A.T."/>
            <person name="Grigoriev I.V."/>
        </authorList>
    </citation>
    <scope>NUCLEOTIDE SEQUENCE</scope>
    <source>
        <strain evidence="2">MF-IS2</strain>
    </source>
</reference>
<feature type="region of interest" description="Disordered" evidence="1">
    <location>
        <begin position="216"/>
        <end position="246"/>
    </location>
</feature>
<organism evidence="2 3">
    <name type="scientific">Macrolepiota fuliginosa MF-IS2</name>
    <dbReference type="NCBI Taxonomy" id="1400762"/>
    <lineage>
        <taxon>Eukaryota</taxon>
        <taxon>Fungi</taxon>
        <taxon>Dikarya</taxon>
        <taxon>Basidiomycota</taxon>
        <taxon>Agaricomycotina</taxon>
        <taxon>Agaricomycetes</taxon>
        <taxon>Agaricomycetidae</taxon>
        <taxon>Agaricales</taxon>
        <taxon>Agaricineae</taxon>
        <taxon>Agaricaceae</taxon>
        <taxon>Macrolepiota</taxon>
    </lineage>
</organism>
<name>A0A9P5X8V7_9AGAR</name>
<accession>A0A9P5X8V7</accession>
<feature type="compositionally biased region" description="Polar residues" evidence="1">
    <location>
        <begin position="120"/>
        <end position="130"/>
    </location>
</feature>